<sequence length="101" mass="11364">MVKKCLRTFLNISISILRPFHNRSFLSSLSTSEKPSKKNKKPIHFKPQSLSFTLSTHHQNAFQHPDLQLLHGSQRLLLLRCHVKRLPLGLPLCSSAAGVVG</sequence>
<reference evidence="1" key="1">
    <citation type="journal article" date="2020" name="Phytopathology">
        <title>Genome sequence of the chestnut blight fungus Cryphonectria parasitica EP155: A fundamental resource for an archetypical invasive plant pathogen.</title>
        <authorList>
            <person name="Crouch J.A."/>
            <person name="Dawe A."/>
            <person name="Aerts A."/>
            <person name="Barry K."/>
            <person name="Churchill A.C.L."/>
            <person name="Grimwood J."/>
            <person name="Hillman B."/>
            <person name="Milgroom M.G."/>
            <person name="Pangilinan J."/>
            <person name="Smith M."/>
            <person name="Salamov A."/>
            <person name="Schmutz J."/>
            <person name="Yadav J."/>
            <person name="Grigoriev I.V."/>
            <person name="Nuss D."/>
        </authorList>
    </citation>
    <scope>NUCLEOTIDE SEQUENCE</scope>
    <source>
        <strain evidence="1">EP155</strain>
    </source>
</reference>
<dbReference type="RefSeq" id="XP_040771263.1">
    <property type="nucleotide sequence ID" value="XM_040926062.1"/>
</dbReference>
<gene>
    <name evidence="1" type="ORF">M406DRAFT_85578</name>
</gene>
<dbReference type="Proteomes" id="UP000803844">
    <property type="component" value="Unassembled WGS sequence"/>
</dbReference>
<organism evidence="1 2">
    <name type="scientific">Cryphonectria parasitica (strain ATCC 38755 / EP155)</name>
    <dbReference type="NCBI Taxonomy" id="660469"/>
    <lineage>
        <taxon>Eukaryota</taxon>
        <taxon>Fungi</taxon>
        <taxon>Dikarya</taxon>
        <taxon>Ascomycota</taxon>
        <taxon>Pezizomycotina</taxon>
        <taxon>Sordariomycetes</taxon>
        <taxon>Sordariomycetidae</taxon>
        <taxon>Diaporthales</taxon>
        <taxon>Cryphonectriaceae</taxon>
        <taxon>Cryphonectria-Endothia species complex</taxon>
        <taxon>Cryphonectria</taxon>
    </lineage>
</organism>
<evidence type="ECO:0000313" key="2">
    <source>
        <dbReference type="Proteomes" id="UP000803844"/>
    </source>
</evidence>
<dbReference type="EMBL" id="MU032353">
    <property type="protein sequence ID" value="KAF3760284.1"/>
    <property type="molecule type" value="Genomic_DNA"/>
</dbReference>
<dbReference type="GeneID" id="63843191"/>
<accession>A0A9P4XRT1</accession>
<protein>
    <submittedName>
        <fullName evidence="1">Uncharacterized protein</fullName>
    </submittedName>
</protein>
<keyword evidence="2" id="KW-1185">Reference proteome</keyword>
<comment type="caution">
    <text evidence="1">The sequence shown here is derived from an EMBL/GenBank/DDBJ whole genome shotgun (WGS) entry which is preliminary data.</text>
</comment>
<evidence type="ECO:0000313" key="1">
    <source>
        <dbReference type="EMBL" id="KAF3760284.1"/>
    </source>
</evidence>
<dbReference type="AlphaFoldDB" id="A0A9P4XRT1"/>
<name>A0A9P4XRT1_CRYP1</name>
<proteinExistence type="predicted"/>